<reference evidence="1" key="1">
    <citation type="journal article" date="2023" name="PLoS Negl. Trop. Dis.">
        <title>A genome sequence for Biomphalaria pfeifferi, the major vector snail for the human-infecting parasite Schistosoma mansoni.</title>
        <authorList>
            <person name="Bu L."/>
            <person name="Lu L."/>
            <person name="Laidemitt M.R."/>
            <person name="Zhang S.M."/>
            <person name="Mutuku M."/>
            <person name="Mkoji G."/>
            <person name="Steinauer M."/>
            <person name="Loker E.S."/>
        </authorList>
    </citation>
    <scope>NUCLEOTIDE SEQUENCE</scope>
    <source>
        <strain evidence="1">KasaAsao</strain>
    </source>
</reference>
<organism evidence="1 2">
    <name type="scientific">Biomphalaria pfeifferi</name>
    <name type="common">Bloodfluke planorb</name>
    <name type="synonym">Freshwater snail</name>
    <dbReference type="NCBI Taxonomy" id="112525"/>
    <lineage>
        <taxon>Eukaryota</taxon>
        <taxon>Metazoa</taxon>
        <taxon>Spiralia</taxon>
        <taxon>Lophotrochozoa</taxon>
        <taxon>Mollusca</taxon>
        <taxon>Gastropoda</taxon>
        <taxon>Heterobranchia</taxon>
        <taxon>Euthyneura</taxon>
        <taxon>Panpulmonata</taxon>
        <taxon>Hygrophila</taxon>
        <taxon>Lymnaeoidea</taxon>
        <taxon>Planorbidae</taxon>
        <taxon>Biomphalaria</taxon>
    </lineage>
</organism>
<reference evidence="1" key="2">
    <citation type="submission" date="2023-04" db="EMBL/GenBank/DDBJ databases">
        <authorList>
            <person name="Bu L."/>
            <person name="Lu L."/>
            <person name="Laidemitt M.R."/>
            <person name="Zhang S.M."/>
            <person name="Mutuku M."/>
            <person name="Mkoji G."/>
            <person name="Steinauer M."/>
            <person name="Loker E.S."/>
        </authorList>
    </citation>
    <scope>NUCLEOTIDE SEQUENCE</scope>
    <source>
        <strain evidence="1">KasaAsao</strain>
        <tissue evidence="1">Whole Snail</tissue>
    </source>
</reference>
<dbReference type="EMBL" id="JASAOG010000090">
    <property type="protein sequence ID" value="KAK0052948.1"/>
    <property type="molecule type" value="Genomic_DNA"/>
</dbReference>
<dbReference type="Proteomes" id="UP001233172">
    <property type="component" value="Unassembled WGS sequence"/>
</dbReference>
<sequence>MTPPPSEKPMYESTVIWTEAEDADTHYSVLGSLCEASVEARHPCDFIHRSMFIIGGT</sequence>
<feature type="non-terminal residue" evidence="1">
    <location>
        <position position="57"/>
    </location>
</feature>
<comment type="caution">
    <text evidence="1">The sequence shown here is derived from an EMBL/GenBank/DDBJ whole genome shotgun (WGS) entry which is preliminary data.</text>
</comment>
<evidence type="ECO:0000313" key="1">
    <source>
        <dbReference type="EMBL" id="KAK0052948.1"/>
    </source>
</evidence>
<keyword evidence="2" id="KW-1185">Reference proteome</keyword>
<gene>
    <name evidence="1" type="ORF">Bpfe_017565</name>
</gene>
<accession>A0AAD8BE67</accession>
<protein>
    <submittedName>
        <fullName evidence="1">Uncharacterized protein</fullName>
    </submittedName>
</protein>
<evidence type="ECO:0000313" key="2">
    <source>
        <dbReference type="Proteomes" id="UP001233172"/>
    </source>
</evidence>
<name>A0AAD8BE67_BIOPF</name>
<proteinExistence type="predicted"/>
<dbReference type="AlphaFoldDB" id="A0AAD8BE67"/>